<dbReference type="InterPro" id="IPR036397">
    <property type="entry name" value="RNaseH_sf"/>
</dbReference>
<evidence type="ECO:0000313" key="2">
    <source>
        <dbReference type="EMBL" id="KAJ4451789.1"/>
    </source>
</evidence>
<accession>A0ABQ8U2I5</accession>
<protein>
    <submittedName>
        <fullName evidence="2">Uncharacterized protein</fullName>
    </submittedName>
</protein>
<keyword evidence="3" id="KW-1185">Reference proteome</keyword>
<name>A0ABQ8U2I5_PERAM</name>
<reference evidence="2 3" key="1">
    <citation type="journal article" date="2022" name="Allergy">
        <title>Genome assembly and annotation of Periplaneta americana reveal a comprehensive cockroach allergen profile.</title>
        <authorList>
            <person name="Wang L."/>
            <person name="Xiong Q."/>
            <person name="Saelim N."/>
            <person name="Wang L."/>
            <person name="Nong W."/>
            <person name="Wan A.T."/>
            <person name="Shi M."/>
            <person name="Liu X."/>
            <person name="Cao Q."/>
            <person name="Hui J.H.L."/>
            <person name="Sookrung N."/>
            <person name="Leung T.F."/>
            <person name="Tungtrongchitr A."/>
            <person name="Tsui S.K.W."/>
        </authorList>
    </citation>
    <scope>NUCLEOTIDE SEQUENCE [LARGE SCALE GENOMIC DNA]</scope>
    <source>
        <strain evidence="2">PWHHKU_190912</strain>
    </source>
</reference>
<comment type="caution">
    <text evidence="2">The sequence shown here is derived from an EMBL/GenBank/DDBJ whole genome shotgun (WGS) entry which is preliminary data.</text>
</comment>
<feature type="region of interest" description="Disordered" evidence="1">
    <location>
        <begin position="1"/>
        <end position="22"/>
    </location>
</feature>
<proteinExistence type="predicted"/>
<dbReference type="EMBL" id="JAJSOF020000001">
    <property type="protein sequence ID" value="KAJ4451789.1"/>
    <property type="molecule type" value="Genomic_DNA"/>
</dbReference>
<evidence type="ECO:0000256" key="1">
    <source>
        <dbReference type="SAM" id="MobiDB-lite"/>
    </source>
</evidence>
<dbReference type="Gene3D" id="3.30.420.10">
    <property type="entry name" value="Ribonuclease H-like superfamily/Ribonuclease H"/>
    <property type="match status" value="1"/>
</dbReference>
<evidence type="ECO:0000313" key="3">
    <source>
        <dbReference type="Proteomes" id="UP001148838"/>
    </source>
</evidence>
<dbReference type="Proteomes" id="UP001148838">
    <property type="component" value="Unassembled WGS sequence"/>
</dbReference>
<gene>
    <name evidence="2" type="ORF">ANN_03261</name>
</gene>
<organism evidence="2 3">
    <name type="scientific">Periplaneta americana</name>
    <name type="common">American cockroach</name>
    <name type="synonym">Blatta americana</name>
    <dbReference type="NCBI Taxonomy" id="6978"/>
    <lineage>
        <taxon>Eukaryota</taxon>
        <taxon>Metazoa</taxon>
        <taxon>Ecdysozoa</taxon>
        <taxon>Arthropoda</taxon>
        <taxon>Hexapoda</taxon>
        <taxon>Insecta</taxon>
        <taxon>Pterygota</taxon>
        <taxon>Neoptera</taxon>
        <taxon>Polyneoptera</taxon>
        <taxon>Dictyoptera</taxon>
        <taxon>Blattodea</taxon>
        <taxon>Blattoidea</taxon>
        <taxon>Blattidae</taxon>
        <taxon>Blattinae</taxon>
        <taxon>Periplaneta</taxon>
    </lineage>
</organism>
<sequence length="169" mass="19043">MVTVIQSRGGKQVRSRRTPPSDLEQLRNVVSKEWNRIDQTDIQNLIEGLNRRMVTVIQSRGAYRVVSSGSYIYYVTWIRKQGRIVSRIRGGRGIMYVVLGFNGNFEYSADERELLSIVTNTTFRRVNLSSSSSENLLWGSSEADSSILYKGLNFALSKPVTNLDLACAA</sequence>